<reference evidence="1 2" key="1">
    <citation type="submission" date="2013-10" db="EMBL/GenBank/DDBJ databases">
        <authorList>
            <consortium name="International Citrus Genome Consortium"/>
            <person name="Jenkins J."/>
            <person name="Schmutz J."/>
            <person name="Prochnik S."/>
            <person name="Rokhsar D."/>
            <person name="Gmitter F."/>
            <person name="Ollitrault P."/>
            <person name="Machado M."/>
            <person name="Talon M."/>
            <person name="Wincker P."/>
            <person name="Jaillon O."/>
            <person name="Morgante M."/>
        </authorList>
    </citation>
    <scope>NUCLEOTIDE SEQUENCE</scope>
    <source>
        <strain evidence="2">cv. Clemenules</strain>
    </source>
</reference>
<protein>
    <submittedName>
        <fullName evidence="1">Uncharacterized protein</fullName>
    </submittedName>
</protein>
<gene>
    <name evidence="1" type="ORF">CICLE_v10023112mg</name>
</gene>
<dbReference type="Gramene" id="ESR57866">
    <property type="protein sequence ID" value="ESR57866"/>
    <property type="gene ID" value="CICLE_v10023112mg"/>
</dbReference>
<dbReference type="InParanoid" id="V4U6R6"/>
<evidence type="ECO:0000313" key="1">
    <source>
        <dbReference type="EMBL" id="ESR57866.1"/>
    </source>
</evidence>
<accession>V4U6R6</accession>
<evidence type="ECO:0000313" key="2">
    <source>
        <dbReference type="Proteomes" id="UP000030687"/>
    </source>
</evidence>
<name>V4U6R6_CITCL</name>
<dbReference type="EMBL" id="KI536661">
    <property type="protein sequence ID" value="ESR57866.1"/>
    <property type="molecule type" value="Genomic_DNA"/>
</dbReference>
<dbReference type="Proteomes" id="UP000030687">
    <property type="component" value="Unassembled WGS sequence"/>
</dbReference>
<proteinExistence type="predicted"/>
<dbReference type="KEGG" id="cic:CICLE_v10023112mg"/>
<sequence length="84" mass="9640">MIITTIGSSRRALFATPFLSDNLKSRVKIVNLQEERCALRIRSFRTFDSKISGHLIFPLLCFAAKLRDPKFDHFLSPVKKKSLC</sequence>
<organism evidence="1 2">
    <name type="scientific">Citrus clementina</name>
    <name type="common">Clementine</name>
    <name type="synonym">Citrus deliciosa x Citrus sinensis</name>
    <dbReference type="NCBI Taxonomy" id="85681"/>
    <lineage>
        <taxon>Eukaryota</taxon>
        <taxon>Viridiplantae</taxon>
        <taxon>Streptophyta</taxon>
        <taxon>Embryophyta</taxon>
        <taxon>Tracheophyta</taxon>
        <taxon>Spermatophyta</taxon>
        <taxon>Magnoliopsida</taxon>
        <taxon>eudicotyledons</taxon>
        <taxon>Gunneridae</taxon>
        <taxon>Pentapetalae</taxon>
        <taxon>rosids</taxon>
        <taxon>malvids</taxon>
        <taxon>Sapindales</taxon>
        <taxon>Rutaceae</taxon>
        <taxon>Aurantioideae</taxon>
        <taxon>Citrus</taxon>
    </lineage>
</organism>
<dbReference type="AlphaFoldDB" id="V4U6R6"/>
<keyword evidence="2" id="KW-1185">Reference proteome</keyword>